<feature type="region of interest" description="Disordered" evidence="1">
    <location>
        <begin position="27"/>
        <end position="59"/>
    </location>
</feature>
<gene>
    <name evidence="2" type="ORF">CSSPJE1EN2_LOCUS816</name>
</gene>
<accession>A0ABP1A5P2</accession>
<feature type="compositionally biased region" description="Low complexity" evidence="1">
    <location>
        <begin position="194"/>
        <end position="207"/>
    </location>
</feature>
<feature type="region of interest" description="Disordered" evidence="1">
    <location>
        <begin position="169"/>
        <end position="207"/>
    </location>
</feature>
<organism evidence="2 3">
    <name type="scientific">Sphagnum jensenii</name>
    <dbReference type="NCBI Taxonomy" id="128206"/>
    <lineage>
        <taxon>Eukaryota</taxon>
        <taxon>Viridiplantae</taxon>
        <taxon>Streptophyta</taxon>
        <taxon>Embryophyta</taxon>
        <taxon>Bryophyta</taxon>
        <taxon>Sphagnophytina</taxon>
        <taxon>Sphagnopsida</taxon>
        <taxon>Sphagnales</taxon>
        <taxon>Sphagnaceae</taxon>
        <taxon>Sphagnum</taxon>
    </lineage>
</organism>
<dbReference type="PANTHER" id="PTHR34484">
    <property type="entry name" value="OS02G0832600 PROTEIN"/>
    <property type="match status" value="1"/>
</dbReference>
<dbReference type="PANTHER" id="PTHR34484:SF2">
    <property type="entry name" value="OS02G0832600 PROTEIN"/>
    <property type="match status" value="1"/>
</dbReference>
<dbReference type="Proteomes" id="UP001497522">
    <property type="component" value="Chromosome 1"/>
</dbReference>
<name>A0ABP1A5P2_9BRYO</name>
<evidence type="ECO:0000313" key="2">
    <source>
        <dbReference type="EMBL" id="CAK9857821.1"/>
    </source>
</evidence>
<evidence type="ECO:0000256" key="1">
    <source>
        <dbReference type="SAM" id="MobiDB-lite"/>
    </source>
</evidence>
<evidence type="ECO:0000313" key="3">
    <source>
        <dbReference type="Proteomes" id="UP001497522"/>
    </source>
</evidence>
<proteinExistence type="predicted"/>
<keyword evidence="3" id="KW-1185">Reference proteome</keyword>
<dbReference type="EMBL" id="OZ023702">
    <property type="protein sequence ID" value="CAK9857821.1"/>
    <property type="molecule type" value="Genomic_DNA"/>
</dbReference>
<sequence>MDSSFIGVAGQQQVVHAGAYRDVMVAKKRKWRNNSGSNQRFRKRSKTQQQQQQQQGEKLTVVRAAGVYDPPRLKDLQRQNRLKTRKYFPRRRKSVPSAPFNNSSFLMRVRRSGGLASVVSPATPAFLTTPVFSPAPNYGREGGLVEEVKDLGVNGYGSMAGFIHLRAFDDDDDDDEQPTSTATAADESSRMVIAQPPSSSTSAQSSVQQLEQRLEQRLDRDVSRFEMTYPSFTHGMNNSSQLLEVRLAEQEGHIAYLEDENLTLKERLFLIQQELTELRQRVVQGGVSAVVDEHEDACSDYGSSD</sequence>
<protein>
    <submittedName>
        <fullName evidence="2">Uncharacterized protein</fullName>
    </submittedName>
</protein>
<reference evidence="2 3" key="1">
    <citation type="submission" date="2024-03" db="EMBL/GenBank/DDBJ databases">
        <authorList>
            <consortium name="ELIXIR-Norway"/>
            <consortium name="Elixir Norway"/>
        </authorList>
    </citation>
    <scope>NUCLEOTIDE SEQUENCE [LARGE SCALE GENOMIC DNA]</scope>
</reference>